<gene>
    <name evidence="2" type="ORF">SAMN05192566_0732</name>
</gene>
<evidence type="ECO:0000313" key="2">
    <source>
        <dbReference type="EMBL" id="SDK23327.1"/>
    </source>
</evidence>
<feature type="compositionally biased region" description="Basic and acidic residues" evidence="1">
    <location>
        <begin position="450"/>
        <end position="473"/>
    </location>
</feature>
<dbReference type="Proteomes" id="UP000198629">
    <property type="component" value="Unassembled WGS sequence"/>
</dbReference>
<accession>A0A1G9A7N7</accession>
<dbReference type="AlphaFoldDB" id="A0A1G9A7N7"/>
<evidence type="ECO:0000256" key="1">
    <source>
        <dbReference type="SAM" id="MobiDB-lite"/>
    </source>
</evidence>
<organism evidence="2 3">
    <name type="scientific">Methylophilus rhizosphaerae</name>
    <dbReference type="NCBI Taxonomy" id="492660"/>
    <lineage>
        <taxon>Bacteria</taxon>
        <taxon>Pseudomonadati</taxon>
        <taxon>Pseudomonadota</taxon>
        <taxon>Betaproteobacteria</taxon>
        <taxon>Nitrosomonadales</taxon>
        <taxon>Methylophilaceae</taxon>
        <taxon>Methylophilus</taxon>
    </lineage>
</organism>
<reference evidence="3" key="1">
    <citation type="submission" date="2016-10" db="EMBL/GenBank/DDBJ databases">
        <authorList>
            <person name="Varghese N."/>
            <person name="Submissions S."/>
        </authorList>
    </citation>
    <scope>NUCLEOTIDE SEQUENCE [LARGE SCALE GENOMIC DNA]</scope>
    <source>
        <strain evidence="3">CBMB127</strain>
    </source>
</reference>
<keyword evidence="3" id="KW-1185">Reference proteome</keyword>
<dbReference type="RefSeq" id="WP_091470065.1">
    <property type="nucleotide sequence ID" value="NZ_FNFX01000001.1"/>
</dbReference>
<sequence length="486" mass="57307">MKQEDLIKLVRKEFKDTPFIAKDQNENWGFSQVRNYIDHTRNATEFGNLNSKEFRERFKEDYVLETWKNYYSPSFHKMKDIQEKELAYALDKDVMNANSGRPDSHAEFFEDKVRAKHKFETAYFHYHDKEILGQQPNKDEIQLLEDTYLEYRKSQGMTFKKDKVEAEIKTDKWIEESKKKFELDKVIKDATLQRKVELIAMRKDNPEFKPNRETPELAALAEESGMFMRKDFIQKKVSEITTDKSFQDKQTFTSNIKKSVEEIVKTNPKINEQVQTAQKNLIQVANEVKEQSSWDDNMAWAKNYKPSDQVKQTHSMPITNKEAQTQAIEVPNMSEVKSNVIDLRSRSEIKTDSSDWDAMEQWAKNRPKIESKTPTLTLVDIKPLHEATAIKQAPKPLYEIPGTIQKWEDQTPEFKKVIFDQEERMRARGENVQSVIPKEHLDVMLKEKEALKQSSKQEQKPHEIFTQDMEQTKQKMQGIRMKMKVS</sequence>
<feature type="region of interest" description="Disordered" evidence="1">
    <location>
        <begin position="450"/>
        <end position="486"/>
    </location>
</feature>
<dbReference type="STRING" id="492660.SAMN05192566_0732"/>
<evidence type="ECO:0000313" key="3">
    <source>
        <dbReference type="Proteomes" id="UP000198629"/>
    </source>
</evidence>
<dbReference type="OrthoDB" id="1445766at2"/>
<dbReference type="EMBL" id="FNFX01000001">
    <property type="protein sequence ID" value="SDK23327.1"/>
    <property type="molecule type" value="Genomic_DNA"/>
</dbReference>
<protein>
    <submittedName>
        <fullName evidence="2">Uncharacterized protein</fullName>
    </submittedName>
</protein>
<name>A0A1G9A7N7_9PROT</name>
<proteinExistence type="predicted"/>